<keyword evidence="1" id="KW-0472">Membrane</keyword>
<dbReference type="EMBL" id="PVWP01000012">
    <property type="protein sequence ID" value="PSB36046.1"/>
    <property type="molecule type" value="Genomic_DNA"/>
</dbReference>
<evidence type="ECO:0000256" key="1">
    <source>
        <dbReference type="SAM" id="Phobius"/>
    </source>
</evidence>
<keyword evidence="1" id="KW-1133">Transmembrane helix</keyword>
<organism evidence="2 3">
    <name type="scientific">Aphanothece cf. minutissima CCALA 015</name>
    <dbReference type="NCBI Taxonomy" id="2107695"/>
    <lineage>
        <taxon>Bacteria</taxon>
        <taxon>Bacillati</taxon>
        <taxon>Cyanobacteriota</taxon>
        <taxon>Cyanophyceae</taxon>
        <taxon>Oscillatoriophycideae</taxon>
        <taxon>Chroococcales</taxon>
        <taxon>Aphanothecaceae</taxon>
        <taxon>Aphanothece</taxon>
    </lineage>
</organism>
<feature type="transmembrane region" description="Helical" evidence="1">
    <location>
        <begin position="17"/>
        <end position="37"/>
    </location>
</feature>
<reference evidence="2 3" key="1">
    <citation type="submission" date="2018-02" db="EMBL/GenBank/DDBJ databases">
        <authorList>
            <person name="Moore K."/>
            <person name="Momper L."/>
        </authorList>
    </citation>
    <scope>NUCLEOTIDE SEQUENCE [LARGE SCALE GENOMIC DNA]</scope>
    <source>
        <strain evidence="2 3">CCALA 015</strain>
    </source>
</reference>
<dbReference type="Gene3D" id="3.30.420.270">
    <property type="match status" value="1"/>
</dbReference>
<keyword evidence="3" id="KW-1185">Reference proteome</keyword>
<sequence length="121" mass="12956">MNADTGQTPAWGAALDAVALGAMATGLALLSLALVLVPQRLAQRPAHQGVVSLHLDVDGRLRLWNQPVPPGQLAAVLQRLQDGPGQPTLRLIPDRDVPWGSVQQLMERLGRSDLPLELQLP</sequence>
<evidence type="ECO:0000313" key="3">
    <source>
        <dbReference type="Proteomes" id="UP000238218"/>
    </source>
</evidence>
<keyword evidence="1" id="KW-0812">Transmembrane</keyword>
<protein>
    <recommendedName>
        <fullName evidence="4">Biopolymer transporter ExbD</fullName>
    </recommendedName>
</protein>
<proteinExistence type="predicted"/>
<comment type="caution">
    <text evidence="2">The sequence shown here is derived from an EMBL/GenBank/DDBJ whole genome shotgun (WGS) entry which is preliminary data.</text>
</comment>
<evidence type="ECO:0000313" key="2">
    <source>
        <dbReference type="EMBL" id="PSB36046.1"/>
    </source>
</evidence>
<reference evidence="2 3" key="2">
    <citation type="submission" date="2018-03" db="EMBL/GenBank/DDBJ databases">
        <title>The ancient ancestry and fast evolution of plastids.</title>
        <authorList>
            <person name="Moore K.R."/>
            <person name="Magnabosco C."/>
            <person name="Momper L."/>
            <person name="Gold D.A."/>
            <person name="Bosak T."/>
            <person name="Fournier G.P."/>
        </authorList>
    </citation>
    <scope>NUCLEOTIDE SEQUENCE [LARGE SCALE GENOMIC DNA]</scope>
    <source>
        <strain evidence="2 3">CCALA 015</strain>
    </source>
</reference>
<dbReference type="Proteomes" id="UP000238218">
    <property type="component" value="Unassembled WGS sequence"/>
</dbReference>
<dbReference type="RefSeq" id="WP_106222815.1">
    <property type="nucleotide sequence ID" value="NZ_PVWP01000012.1"/>
</dbReference>
<gene>
    <name evidence="2" type="ORF">C7B81_14785</name>
</gene>
<accession>A0ABX5F496</accession>
<evidence type="ECO:0008006" key="4">
    <source>
        <dbReference type="Google" id="ProtNLM"/>
    </source>
</evidence>
<name>A0ABX5F496_9CHRO</name>